<comment type="similarity">
    <text evidence="1">Belongs to the glycosyl hydrolase 13 family.</text>
</comment>
<name>A0A345UIX8_9BACT</name>
<dbReference type="InterPro" id="IPR013780">
    <property type="entry name" value="Glyco_hydro_b"/>
</dbReference>
<dbReference type="InterPro" id="IPR017853">
    <property type="entry name" value="GH"/>
</dbReference>
<protein>
    <submittedName>
        <fullName evidence="3">Glycogen operon protein</fullName>
    </submittedName>
</protein>
<evidence type="ECO:0000259" key="2">
    <source>
        <dbReference type="SMART" id="SM00642"/>
    </source>
</evidence>
<accession>A0A345UIX8</accession>
<dbReference type="GO" id="GO:0005975">
    <property type="term" value="P:carbohydrate metabolic process"/>
    <property type="evidence" value="ECO:0007669"/>
    <property type="project" value="InterPro"/>
</dbReference>
<evidence type="ECO:0000256" key="1">
    <source>
        <dbReference type="ARBA" id="ARBA00008061"/>
    </source>
</evidence>
<reference evidence="3 4" key="1">
    <citation type="submission" date="2018-03" db="EMBL/GenBank/DDBJ databases">
        <title>Phenotypic and genomic properties of Cyclonatronum proteinivorum gen. nov., sp. nov., a haloalkaliphilic bacteroidete from soda lakes possessing Na+-translocating rhodopsin.</title>
        <authorList>
            <person name="Toshchakov S.V."/>
            <person name="Korzhenkov A."/>
            <person name="Samarov N.I."/>
            <person name="Kublanov I.V."/>
            <person name="Muntyan M.S."/>
            <person name="Sorokin D.Y."/>
        </authorList>
    </citation>
    <scope>NUCLEOTIDE SEQUENCE [LARGE SCALE GENOMIC DNA]</scope>
    <source>
        <strain evidence="3 4">Omega</strain>
    </source>
</reference>
<sequence>MHKLEEVPAAFEMTQSSKTVSADQPPLLLKAPNRPRLGCFPAESHTEFRLFCPRARAVTVEIFDSYEQTKGKRYPMNPNGDDIWQITLEGDFVGKLYGYHIQPPADEFFYRSRNADFVIADPYSKAVVARNHYLQHPRSLITAEEPFNWEGTSFVSPDDIRDLVIYEAHIKDLTSHSSAGSRWPGTYRGFADPEATGGINHLKKMGVNAVELLPLHKFAYFEPPHNEPISDGIINTWNVYGRNYWGYMTSFFFAPETIYASDGGIEPGAVTGRYNKAARELKNLVKTLHKNNITVILDVVFNHVSQYDLNPFKLIDKSYYFRLTEDGHYLSHSGCGNDFKTEAPMSRQLIVDSILYWMKEYHIDGFRFDLANLIDRETLQLIRQEAEKINPNVVLIAEPWGGGYDPVGFSNIGWASWNDQIRNGVKGSDPKNSKGFIFGHWHWESSREGLENFLAGTLLGRSNGRYHTSAHAVNYLESHDGYTLGDFIRIGLNPSKADQKHDRDEIARLGPAELRTAKLAALYLMASQGVPLIHAGQEWARTKVVEPMPNIKDPYAGRLDHNSYEKDNATNYLDFSHARLNTALVSYYRGLIALRLSAPALRKAKPGDLIFWNYSDSLHVTLQIKGEGSNDPYDYIITLNGNLHGVHRIHLPAGVWEVVVSPDIAGNDGFDVVAEYLNVEPTAGYILRKKRS</sequence>
<dbReference type="SUPFAM" id="SSF81296">
    <property type="entry name" value="E set domains"/>
    <property type="match status" value="1"/>
</dbReference>
<dbReference type="Gene3D" id="2.60.40.10">
    <property type="entry name" value="Immunoglobulins"/>
    <property type="match status" value="1"/>
</dbReference>
<dbReference type="InterPro" id="IPR013783">
    <property type="entry name" value="Ig-like_fold"/>
</dbReference>
<dbReference type="Gene3D" id="2.60.40.1180">
    <property type="entry name" value="Golgi alpha-mannosidase II"/>
    <property type="match status" value="1"/>
</dbReference>
<dbReference type="InterPro" id="IPR006047">
    <property type="entry name" value="GH13_cat_dom"/>
</dbReference>
<proteinExistence type="inferred from homology"/>
<evidence type="ECO:0000313" key="3">
    <source>
        <dbReference type="EMBL" id="AXJ00430.1"/>
    </source>
</evidence>
<dbReference type="Pfam" id="PF02922">
    <property type="entry name" value="CBM_48"/>
    <property type="match status" value="1"/>
</dbReference>
<dbReference type="KEGG" id="cprv:CYPRO_1166"/>
<dbReference type="OrthoDB" id="9805159at2"/>
<dbReference type="AlphaFoldDB" id="A0A345UIX8"/>
<dbReference type="PANTHER" id="PTHR43002">
    <property type="entry name" value="GLYCOGEN DEBRANCHING ENZYME"/>
    <property type="match status" value="1"/>
</dbReference>
<dbReference type="Gene3D" id="3.20.20.80">
    <property type="entry name" value="Glycosidases"/>
    <property type="match status" value="1"/>
</dbReference>
<dbReference type="SMART" id="SM00642">
    <property type="entry name" value="Aamy"/>
    <property type="match status" value="1"/>
</dbReference>
<organism evidence="3 4">
    <name type="scientific">Cyclonatronum proteinivorum</name>
    <dbReference type="NCBI Taxonomy" id="1457365"/>
    <lineage>
        <taxon>Bacteria</taxon>
        <taxon>Pseudomonadati</taxon>
        <taxon>Balneolota</taxon>
        <taxon>Balneolia</taxon>
        <taxon>Balneolales</taxon>
        <taxon>Cyclonatronaceae</taxon>
        <taxon>Cyclonatronum</taxon>
    </lineage>
</organism>
<gene>
    <name evidence="3" type="ORF">CYPRO_1166</name>
</gene>
<dbReference type="EMBL" id="CP027806">
    <property type="protein sequence ID" value="AXJ00430.1"/>
    <property type="molecule type" value="Genomic_DNA"/>
</dbReference>
<dbReference type="SUPFAM" id="SSF51445">
    <property type="entry name" value="(Trans)glycosidases"/>
    <property type="match status" value="1"/>
</dbReference>
<dbReference type="InterPro" id="IPR014756">
    <property type="entry name" value="Ig_E-set"/>
</dbReference>
<feature type="domain" description="Glycosyl hydrolase family 13 catalytic" evidence="2">
    <location>
        <begin position="184"/>
        <end position="595"/>
    </location>
</feature>
<dbReference type="Proteomes" id="UP000254808">
    <property type="component" value="Chromosome"/>
</dbReference>
<dbReference type="GO" id="GO:0004553">
    <property type="term" value="F:hydrolase activity, hydrolyzing O-glycosyl compounds"/>
    <property type="evidence" value="ECO:0007669"/>
    <property type="project" value="InterPro"/>
</dbReference>
<evidence type="ECO:0000313" key="4">
    <source>
        <dbReference type="Proteomes" id="UP000254808"/>
    </source>
</evidence>
<dbReference type="InterPro" id="IPR004193">
    <property type="entry name" value="Glyco_hydro_13_N"/>
</dbReference>
<keyword evidence="4" id="KW-1185">Reference proteome</keyword>